<dbReference type="FunFam" id="2.60.40.3110:FF:000001">
    <property type="entry name" value="Putative fimbrial outer membrane usher"/>
    <property type="match status" value="1"/>
</dbReference>
<dbReference type="Gene3D" id="3.10.20.410">
    <property type="match status" value="1"/>
</dbReference>
<dbReference type="InterPro" id="IPR043142">
    <property type="entry name" value="PapC-like_C_sf"/>
</dbReference>
<dbReference type="GO" id="GO:0015473">
    <property type="term" value="F:fimbrial usher porin activity"/>
    <property type="evidence" value="ECO:0007669"/>
    <property type="project" value="InterPro"/>
</dbReference>
<dbReference type="InterPro" id="IPR037224">
    <property type="entry name" value="PapC_N_sf"/>
</dbReference>
<sequence length="906" mass="100292">MCLPYALIYQAHPVAKSLLCSGIIKPVPTINLLKPLVRGTLVSRFFFLTLFILCSFSVRVNADVYFAPELIGNDLDMVADLSRFTKNGQQIPGTYRVSIFVNNRYWTEKELVFSAYDNQEVGQHQPKDVKDNTGLQACLTRSDLADAGVNVDALAALNAITDEACLSPGQFIKNASTSFDFQKMRFDISIPQAYMQHKAQGYISPERWDEGINALLLDYNLSGNQKRSRGSTGRSHYLNLNAGINIGAWRLRDNRSWNEYHSRGISYSQWQRQQTWAERSVIPLKSHVQLGDLTTGGDMFDTVSFRGVQIATDENMYPDSLRGFAPTIRGNARTNAQVIVRQNGYDVYQTYVPPGAFTINDLYAVNSSGDLDVLITEADGSTTSFVVPFSSVPLLQREGQTKYSLTAGRYQNTRRGYEHPQFLQGTLLRGYTHNITAYTGTQLARRYTALLGGAGLNLGRMGAFSMDITQANSTLTSGDKYQGRSMRLLYAHSLNSTGTAFQLAGYRYSTAGFYTLEEAASQEMSGWRNQSCHRAEWQDEGDPLATKPCGNYFDLRQHKKSKIQLNMSQQVGSLGTIFLSGTKETYRNSRYARKSLQTGLNSSWGSASYSLTFNYNFANASQRPDRSAYFNLSFPLNTLPFMSNSQTWANYSINRDNNGNMSHQSSLSGRILDENKLSWNMTQGYSGRNGNSGSLSETYKGRYGSSNAGYSYGKDYRQISYGLAGGIIFHGEGVTFGQTLGDTNILVAAPGIKYTALENETGISTDWRGYAIKPFASVYRENRVALDAKNLDYGTDIDNPVMRVVPTKGAVVKAVFKGRTGKSMLITLSHNNKFLPFGSVVTAGESSGIVGDDGQVYLSGMAVSGKGQARWGNESNQRCDFDWQTVREPAKSGIISFNAHCGQGEK</sequence>
<evidence type="ECO:0000256" key="6">
    <source>
        <dbReference type="ARBA" id="ARBA00022692"/>
    </source>
</evidence>
<dbReference type="STRING" id="465817.ETA_33030"/>
<reference evidence="13 14" key="1">
    <citation type="journal article" date="2008" name="Environ. Microbiol.">
        <title>The genome of Erwinia tasmaniensis strain Et1/99, a non-pathogenic bacterium in the genus Erwinia.</title>
        <authorList>
            <person name="Kube M."/>
            <person name="Migdoll A.M."/>
            <person name="Mueller I."/>
            <person name="Kuhl H."/>
            <person name="Beck A."/>
            <person name="Reinhardt R."/>
            <person name="Geider K."/>
        </authorList>
    </citation>
    <scope>NUCLEOTIDE SEQUENCE [LARGE SCALE GENOMIC DNA]</scope>
    <source>
        <strain evidence="14">DSM 17950 / CFBP 7177 / CIP 109463 / NCPPB 4357 / Et1/99</strain>
    </source>
</reference>
<dbReference type="GO" id="GO:0009297">
    <property type="term" value="P:pilus assembly"/>
    <property type="evidence" value="ECO:0007669"/>
    <property type="project" value="InterPro"/>
</dbReference>
<dbReference type="Gene3D" id="2.60.40.3110">
    <property type="match status" value="1"/>
</dbReference>
<keyword evidence="6 10" id="KW-0812">Transmembrane</keyword>
<dbReference type="AlphaFoldDB" id="B2VJM0"/>
<dbReference type="HOGENOM" id="CLU_009120_1_0_6"/>
<dbReference type="InterPro" id="IPR000015">
    <property type="entry name" value="Fimb_usher"/>
</dbReference>
<evidence type="ECO:0000256" key="3">
    <source>
        <dbReference type="ARBA" id="ARBA00022448"/>
    </source>
</evidence>
<feature type="domain" description="PapC-like C-terminal" evidence="11">
    <location>
        <begin position="825"/>
        <end position="884"/>
    </location>
</feature>
<dbReference type="OrthoDB" id="6554712at2"/>
<dbReference type="InterPro" id="IPR042186">
    <property type="entry name" value="FimD_plug_dom"/>
</dbReference>
<dbReference type="InterPro" id="IPR018030">
    <property type="entry name" value="Fimbrial_membr_usher_CS"/>
</dbReference>
<dbReference type="PROSITE" id="PS01151">
    <property type="entry name" value="FIMBRIAL_USHER"/>
    <property type="match status" value="1"/>
</dbReference>
<keyword evidence="8 10" id="KW-0472">Membrane</keyword>
<dbReference type="SUPFAM" id="SSF141729">
    <property type="entry name" value="FimD N-terminal domain-like"/>
    <property type="match status" value="1"/>
</dbReference>
<evidence type="ECO:0000259" key="11">
    <source>
        <dbReference type="Pfam" id="PF13953"/>
    </source>
</evidence>
<dbReference type="Pfam" id="PF13953">
    <property type="entry name" value="PapC_C"/>
    <property type="match status" value="1"/>
</dbReference>
<keyword evidence="4" id="KW-1134">Transmembrane beta strand</keyword>
<comment type="subcellular location">
    <subcellularLocation>
        <location evidence="1 10">Cell outer membrane</location>
        <topology evidence="1 10">Multi-pass membrane protein</topology>
    </subcellularLocation>
</comment>
<evidence type="ECO:0000313" key="14">
    <source>
        <dbReference type="Proteomes" id="UP000001726"/>
    </source>
</evidence>
<dbReference type="Gene3D" id="2.60.40.2070">
    <property type="match status" value="1"/>
</dbReference>
<keyword evidence="5 10" id="KW-1029">Fimbrium biogenesis</keyword>
<dbReference type="KEGG" id="eta:ETA_33030"/>
<evidence type="ECO:0000256" key="10">
    <source>
        <dbReference type="RuleBase" id="RU003884"/>
    </source>
</evidence>
<name>B2VJM0_ERWT9</name>
<evidence type="ECO:0000256" key="7">
    <source>
        <dbReference type="ARBA" id="ARBA00022729"/>
    </source>
</evidence>
<evidence type="ECO:0000256" key="8">
    <source>
        <dbReference type="ARBA" id="ARBA00023136"/>
    </source>
</evidence>
<dbReference type="InterPro" id="IPR025885">
    <property type="entry name" value="PapC_N"/>
</dbReference>
<dbReference type="RefSeq" id="WP_012442975.1">
    <property type="nucleotide sequence ID" value="NC_010694.1"/>
</dbReference>
<protein>
    <submittedName>
        <fullName evidence="13">Outer membrane usher protein</fullName>
    </submittedName>
</protein>
<keyword evidence="7" id="KW-0732">Signal</keyword>
<proteinExistence type="inferred from homology"/>
<dbReference type="eggNOG" id="COG3188">
    <property type="taxonomic scope" value="Bacteria"/>
</dbReference>
<dbReference type="GO" id="GO:0009279">
    <property type="term" value="C:cell outer membrane"/>
    <property type="evidence" value="ECO:0007669"/>
    <property type="project" value="UniProtKB-SubCell"/>
</dbReference>
<accession>B2VJM0</accession>
<evidence type="ECO:0000256" key="5">
    <source>
        <dbReference type="ARBA" id="ARBA00022558"/>
    </source>
</evidence>
<comment type="similarity">
    <text evidence="2 10">Belongs to the fimbrial export usher family.</text>
</comment>
<keyword evidence="9 10" id="KW-0998">Cell outer membrane</keyword>
<keyword evidence="3 10" id="KW-0813">Transport</keyword>
<evidence type="ECO:0000259" key="12">
    <source>
        <dbReference type="Pfam" id="PF13954"/>
    </source>
</evidence>
<evidence type="ECO:0000256" key="2">
    <source>
        <dbReference type="ARBA" id="ARBA00008064"/>
    </source>
</evidence>
<dbReference type="PANTHER" id="PTHR30451:SF21">
    <property type="entry name" value="FIMBRIAL USHER DOMAIN-CONTAINING PROTEIN YDET-RELATED"/>
    <property type="match status" value="1"/>
</dbReference>
<evidence type="ECO:0000256" key="9">
    <source>
        <dbReference type="ARBA" id="ARBA00023237"/>
    </source>
</evidence>
<gene>
    <name evidence="13" type="ordered locus">ETA_33030</name>
</gene>
<evidence type="ECO:0000313" key="13">
    <source>
        <dbReference type="EMBL" id="CAO98349.1"/>
    </source>
</evidence>
<dbReference type="Gene3D" id="2.60.40.2610">
    <property type="entry name" value="Outer membrane usher protein FimD, plug domain"/>
    <property type="match status" value="1"/>
</dbReference>
<dbReference type="Pfam" id="PF13954">
    <property type="entry name" value="PapC_N"/>
    <property type="match status" value="1"/>
</dbReference>
<dbReference type="Pfam" id="PF00577">
    <property type="entry name" value="Usher"/>
    <property type="match status" value="1"/>
</dbReference>
<dbReference type="PANTHER" id="PTHR30451">
    <property type="entry name" value="OUTER MEMBRANE USHER PROTEIN"/>
    <property type="match status" value="1"/>
</dbReference>
<feature type="domain" description="PapC N-terminal" evidence="12">
    <location>
        <begin position="65"/>
        <end position="222"/>
    </location>
</feature>
<dbReference type="InterPro" id="IPR025949">
    <property type="entry name" value="PapC-like_C"/>
</dbReference>
<evidence type="ECO:0000256" key="4">
    <source>
        <dbReference type="ARBA" id="ARBA00022452"/>
    </source>
</evidence>
<evidence type="ECO:0000256" key="1">
    <source>
        <dbReference type="ARBA" id="ARBA00004571"/>
    </source>
</evidence>
<keyword evidence="14" id="KW-1185">Reference proteome</keyword>
<organism evidence="13 14">
    <name type="scientific">Erwinia tasmaniensis (strain DSM 17950 / CFBP 7177 / CIP 109463 / NCPPB 4357 / Et1/99)</name>
    <dbReference type="NCBI Taxonomy" id="465817"/>
    <lineage>
        <taxon>Bacteria</taxon>
        <taxon>Pseudomonadati</taxon>
        <taxon>Pseudomonadota</taxon>
        <taxon>Gammaproteobacteria</taxon>
        <taxon>Enterobacterales</taxon>
        <taxon>Erwiniaceae</taxon>
        <taxon>Erwinia</taxon>
    </lineage>
</organism>
<dbReference type="Proteomes" id="UP000001726">
    <property type="component" value="Chromosome"/>
</dbReference>
<dbReference type="EMBL" id="CU468135">
    <property type="protein sequence ID" value="CAO98349.1"/>
    <property type="molecule type" value="Genomic_DNA"/>
</dbReference>